<proteinExistence type="predicted"/>
<evidence type="ECO:0000256" key="6">
    <source>
        <dbReference type="ARBA" id="ARBA00023242"/>
    </source>
</evidence>
<dbReference type="SMART" id="SM00066">
    <property type="entry name" value="GAL4"/>
    <property type="match status" value="1"/>
</dbReference>
<dbReference type="PANTHER" id="PTHR47171">
    <property type="entry name" value="FARA-RELATED"/>
    <property type="match status" value="1"/>
</dbReference>
<dbReference type="Gene3D" id="4.10.240.10">
    <property type="entry name" value="Zn(2)-C6 fungal-type DNA-binding domain"/>
    <property type="match status" value="1"/>
</dbReference>
<sequence>MTGIVGDFLHFDSQQPKRKRAELVCSPCHAKKVKCDLQRKTSEGLGVCSNCYSAGSDCNVRPSKRKKRSHSHSTQDSRPRPRSPSPSTPDDSSVRRVDTIPPRAPAPAPPPPPPPPPPPAAALPPAATPAQPTPHRQPPQPTPITRTSPPQSTTELITGAATWRSNPSDVDTGFLNVYGPETHADAEQQELEATLEYGYSLSDARQQELQQIYADTYVEFCYPWCPVLDVDRITEDTLRSPLLANALAIAGSHIRPPLIPHEGPATYYKRATSIFYNDEEASGIVTLQALSLFYWWAPRAVSRAHRHSSWWWTSVLIRHAQQMNLHREPGPSHTLRDVLHLSLRRRIWWTAFARERLTALCQSKPCIIDPSDCTIAPPSLADFPQDPRLQRKGEIFIHYVALCAIIGRVAKFLSRPGDAFPTHLRQELADWVHALPPHLQLPISGARTESDAFDRDVHQLHLPYLTTIIVLHLRRTAHDLPQAPPPAILAAACIARILRDVLSRGDARFLMAITCWYSGTAFTALLQASRIPALARDANEGLDVLTTAVEQLQHMWGSAKVVGQGFARLRGSGGQQGRVAEFGGGFGLGVGANGSGVSGGGVGVGEEHLGGAEGELDPAARDFDWTVLFPFVTPETGGIAKALLQGSEQGMATRFPSPEGLLFQDAFMVDYQGLLAPFSQDPFGFGNVMLGM</sequence>
<evidence type="ECO:0000313" key="9">
    <source>
        <dbReference type="EMBL" id="KAG7284410.1"/>
    </source>
</evidence>
<reference evidence="9" key="1">
    <citation type="submission" date="2023-02" db="EMBL/GenBank/DDBJ databases">
        <authorList>
            <person name="Palmer J.M."/>
        </authorList>
    </citation>
    <scope>NUCLEOTIDE SEQUENCE</scope>
    <source>
        <strain evidence="9">FW57</strain>
    </source>
</reference>
<protein>
    <recommendedName>
        <fullName evidence="8">Zn(2)-C6 fungal-type domain-containing protein</fullName>
    </recommendedName>
</protein>
<evidence type="ECO:0000256" key="1">
    <source>
        <dbReference type="ARBA" id="ARBA00022723"/>
    </source>
</evidence>
<feature type="compositionally biased region" description="Pro residues" evidence="7">
    <location>
        <begin position="131"/>
        <end position="142"/>
    </location>
</feature>
<dbReference type="GO" id="GO:0008270">
    <property type="term" value="F:zinc ion binding"/>
    <property type="evidence" value="ECO:0007669"/>
    <property type="project" value="InterPro"/>
</dbReference>
<dbReference type="SUPFAM" id="SSF57701">
    <property type="entry name" value="Zn2/Cys6 DNA-binding domain"/>
    <property type="match status" value="1"/>
</dbReference>
<comment type="caution">
    <text evidence="9">The sequence shown here is derived from an EMBL/GenBank/DDBJ whole genome shotgun (WGS) entry which is preliminary data.</text>
</comment>
<dbReference type="InterPro" id="IPR052073">
    <property type="entry name" value="Amide_Lactam_Regulators"/>
</dbReference>
<evidence type="ECO:0000256" key="3">
    <source>
        <dbReference type="ARBA" id="ARBA00023015"/>
    </source>
</evidence>
<dbReference type="SMART" id="SM00906">
    <property type="entry name" value="Fungal_trans"/>
    <property type="match status" value="1"/>
</dbReference>
<feature type="compositionally biased region" description="Basic residues" evidence="7">
    <location>
        <begin position="62"/>
        <end position="71"/>
    </location>
</feature>
<keyword evidence="2" id="KW-0862">Zinc</keyword>
<keyword evidence="1" id="KW-0479">Metal-binding</keyword>
<evidence type="ECO:0000256" key="4">
    <source>
        <dbReference type="ARBA" id="ARBA00023125"/>
    </source>
</evidence>
<dbReference type="PANTHER" id="PTHR47171:SF5">
    <property type="entry name" value="ZN(II)2CYS6 TRANSCRIPTION FACTOR (EUROFUNG)"/>
    <property type="match status" value="1"/>
</dbReference>
<evidence type="ECO:0000256" key="2">
    <source>
        <dbReference type="ARBA" id="ARBA00022833"/>
    </source>
</evidence>
<dbReference type="InterPro" id="IPR007219">
    <property type="entry name" value="XnlR_reg_dom"/>
</dbReference>
<dbReference type="EMBL" id="JAHCVI010000006">
    <property type="protein sequence ID" value="KAG7284410.1"/>
    <property type="molecule type" value="Genomic_DNA"/>
</dbReference>
<keyword evidence="3" id="KW-0805">Transcription regulation</keyword>
<name>A0AAD4ENN3_9PEZI</name>
<keyword evidence="6" id="KW-0539">Nucleus</keyword>
<accession>A0AAD4ENN3</accession>
<keyword evidence="5" id="KW-0804">Transcription</keyword>
<dbReference type="InterPro" id="IPR036864">
    <property type="entry name" value="Zn2-C6_fun-type_DNA-bd_sf"/>
</dbReference>
<evidence type="ECO:0000259" key="8">
    <source>
        <dbReference type="PROSITE" id="PS50048"/>
    </source>
</evidence>
<dbReference type="InterPro" id="IPR001138">
    <property type="entry name" value="Zn2Cys6_DnaBD"/>
</dbReference>
<keyword evidence="10" id="KW-1185">Reference proteome</keyword>
<feature type="region of interest" description="Disordered" evidence="7">
    <location>
        <begin position="53"/>
        <end position="155"/>
    </location>
</feature>
<gene>
    <name evidence="9" type="ORF">NEMBOFW57_010783</name>
</gene>
<dbReference type="PROSITE" id="PS00463">
    <property type="entry name" value="ZN2_CY6_FUNGAL_1"/>
    <property type="match status" value="1"/>
</dbReference>
<dbReference type="PROSITE" id="PS50048">
    <property type="entry name" value="ZN2_CY6_FUNGAL_2"/>
    <property type="match status" value="1"/>
</dbReference>
<evidence type="ECO:0000256" key="7">
    <source>
        <dbReference type="SAM" id="MobiDB-lite"/>
    </source>
</evidence>
<dbReference type="Proteomes" id="UP001197093">
    <property type="component" value="Unassembled WGS sequence"/>
</dbReference>
<evidence type="ECO:0000313" key="10">
    <source>
        <dbReference type="Proteomes" id="UP001197093"/>
    </source>
</evidence>
<organism evidence="9 10">
    <name type="scientific">Staphylotrichum longicolle</name>
    <dbReference type="NCBI Taxonomy" id="669026"/>
    <lineage>
        <taxon>Eukaryota</taxon>
        <taxon>Fungi</taxon>
        <taxon>Dikarya</taxon>
        <taxon>Ascomycota</taxon>
        <taxon>Pezizomycotina</taxon>
        <taxon>Sordariomycetes</taxon>
        <taxon>Sordariomycetidae</taxon>
        <taxon>Sordariales</taxon>
        <taxon>Chaetomiaceae</taxon>
        <taxon>Staphylotrichum</taxon>
    </lineage>
</organism>
<evidence type="ECO:0000256" key="5">
    <source>
        <dbReference type="ARBA" id="ARBA00023163"/>
    </source>
</evidence>
<dbReference type="GO" id="GO:0003677">
    <property type="term" value="F:DNA binding"/>
    <property type="evidence" value="ECO:0007669"/>
    <property type="project" value="UniProtKB-KW"/>
</dbReference>
<dbReference type="GO" id="GO:0000981">
    <property type="term" value="F:DNA-binding transcription factor activity, RNA polymerase II-specific"/>
    <property type="evidence" value="ECO:0007669"/>
    <property type="project" value="InterPro"/>
</dbReference>
<feature type="compositionally biased region" description="Pro residues" evidence="7">
    <location>
        <begin position="102"/>
        <end position="122"/>
    </location>
</feature>
<dbReference type="Pfam" id="PF00172">
    <property type="entry name" value="Zn_clus"/>
    <property type="match status" value="1"/>
</dbReference>
<keyword evidence="4" id="KW-0238">DNA-binding</keyword>
<dbReference type="AlphaFoldDB" id="A0AAD4ENN3"/>
<dbReference type="CDD" id="cd12148">
    <property type="entry name" value="fungal_TF_MHR"/>
    <property type="match status" value="1"/>
</dbReference>
<dbReference type="Pfam" id="PF04082">
    <property type="entry name" value="Fungal_trans"/>
    <property type="match status" value="1"/>
</dbReference>
<dbReference type="GO" id="GO:0006351">
    <property type="term" value="P:DNA-templated transcription"/>
    <property type="evidence" value="ECO:0007669"/>
    <property type="project" value="InterPro"/>
</dbReference>
<feature type="domain" description="Zn(2)-C6 fungal-type" evidence="8">
    <location>
        <begin position="24"/>
        <end position="60"/>
    </location>
</feature>
<feature type="compositionally biased region" description="Low complexity" evidence="7">
    <location>
        <begin position="143"/>
        <end position="154"/>
    </location>
</feature>